<feature type="domain" description="Fibronectin type-III" evidence="2">
    <location>
        <begin position="115"/>
        <end position="206"/>
    </location>
</feature>
<organism evidence="3 4">
    <name type="scientific">Scyliorhinus torazame</name>
    <name type="common">Cloudy catshark</name>
    <name type="synonym">Catulus torazame</name>
    <dbReference type="NCBI Taxonomy" id="75743"/>
    <lineage>
        <taxon>Eukaryota</taxon>
        <taxon>Metazoa</taxon>
        <taxon>Chordata</taxon>
        <taxon>Craniata</taxon>
        <taxon>Vertebrata</taxon>
        <taxon>Chondrichthyes</taxon>
        <taxon>Elasmobranchii</taxon>
        <taxon>Galeomorphii</taxon>
        <taxon>Galeoidea</taxon>
        <taxon>Carcharhiniformes</taxon>
        <taxon>Scyliorhinidae</taxon>
        <taxon>Scyliorhinus</taxon>
    </lineage>
</organism>
<feature type="non-terminal residue" evidence="3">
    <location>
        <position position="1"/>
    </location>
</feature>
<protein>
    <recommendedName>
        <fullName evidence="2">Fibronectin type-III domain-containing protein</fullName>
    </recommendedName>
</protein>
<accession>A0A401QDP3</accession>
<dbReference type="GO" id="GO:0098609">
    <property type="term" value="P:cell-cell adhesion"/>
    <property type="evidence" value="ECO:0007669"/>
    <property type="project" value="TreeGrafter"/>
</dbReference>
<dbReference type="InterPro" id="IPR036116">
    <property type="entry name" value="FN3_sf"/>
</dbReference>
<comment type="caution">
    <text evidence="3">The sequence shown here is derived from an EMBL/GenBank/DDBJ whole genome shotgun (WGS) entry which is preliminary data.</text>
</comment>
<reference evidence="3 4" key="1">
    <citation type="journal article" date="2018" name="Nat. Ecol. Evol.">
        <title>Shark genomes provide insights into elasmobranch evolution and the origin of vertebrates.</title>
        <authorList>
            <person name="Hara Y"/>
            <person name="Yamaguchi K"/>
            <person name="Onimaru K"/>
            <person name="Kadota M"/>
            <person name="Koyanagi M"/>
            <person name="Keeley SD"/>
            <person name="Tatsumi K"/>
            <person name="Tanaka K"/>
            <person name="Motone F"/>
            <person name="Kageyama Y"/>
            <person name="Nozu R"/>
            <person name="Adachi N"/>
            <person name="Nishimura O"/>
            <person name="Nakagawa R"/>
            <person name="Tanegashima C"/>
            <person name="Kiyatake I"/>
            <person name="Matsumoto R"/>
            <person name="Murakumo K"/>
            <person name="Nishida K"/>
            <person name="Terakita A"/>
            <person name="Kuratani S"/>
            <person name="Sato K"/>
            <person name="Hyodo S Kuraku.S."/>
        </authorList>
    </citation>
    <scope>NUCLEOTIDE SEQUENCE [LARGE SCALE GENOMIC DNA]</scope>
</reference>
<dbReference type="PANTHER" id="PTHR44170:SF32">
    <property type="entry name" value="PROTEIN TURTLE-LIKE PROTEIN"/>
    <property type="match status" value="1"/>
</dbReference>
<evidence type="ECO:0000313" key="3">
    <source>
        <dbReference type="EMBL" id="GCB83505.1"/>
    </source>
</evidence>
<dbReference type="InterPro" id="IPR013783">
    <property type="entry name" value="Ig-like_fold"/>
</dbReference>
<dbReference type="Proteomes" id="UP000288216">
    <property type="component" value="Unassembled WGS sequence"/>
</dbReference>
<dbReference type="STRING" id="75743.A0A401QDP3"/>
<dbReference type="PROSITE" id="PS50853">
    <property type="entry name" value="FN3"/>
    <property type="match status" value="2"/>
</dbReference>
<dbReference type="Gene3D" id="2.60.40.10">
    <property type="entry name" value="Immunoglobulins"/>
    <property type="match status" value="2"/>
</dbReference>
<proteinExistence type="predicted"/>
<dbReference type="Pfam" id="PF00041">
    <property type="entry name" value="fn3"/>
    <property type="match status" value="2"/>
</dbReference>
<dbReference type="InterPro" id="IPR003961">
    <property type="entry name" value="FN3_dom"/>
</dbReference>
<feature type="domain" description="Fibronectin type-III" evidence="2">
    <location>
        <begin position="3"/>
        <end position="98"/>
    </location>
</feature>
<evidence type="ECO:0000259" key="2">
    <source>
        <dbReference type="PROSITE" id="PS50853"/>
    </source>
</evidence>
<dbReference type="SMART" id="SM00060">
    <property type="entry name" value="FN3"/>
    <property type="match status" value="2"/>
</dbReference>
<gene>
    <name evidence="3" type="ORF">scyTo_0024431</name>
</gene>
<keyword evidence="1" id="KW-1015">Disulfide bond</keyword>
<dbReference type="CDD" id="cd00063">
    <property type="entry name" value="FN3"/>
    <property type="match status" value="2"/>
</dbReference>
<dbReference type="PANTHER" id="PTHR44170">
    <property type="entry name" value="PROTEIN SIDEKICK"/>
    <property type="match status" value="1"/>
</dbReference>
<keyword evidence="4" id="KW-1185">Reference proteome</keyword>
<dbReference type="OrthoDB" id="6234674at2759"/>
<name>A0A401QDP3_SCYTO</name>
<dbReference type="SUPFAM" id="SSF49265">
    <property type="entry name" value="Fibronectin type III"/>
    <property type="match status" value="1"/>
</dbReference>
<dbReference type="AlphaFoldDB" id="A0A401QDP3"/>
<evidence type="ECO:0000256" key="1">
    <source>
        <dbReference type="ARBA" id="ARBA00023157"/>
    </source>
</evidence>
<dbReference type="EMBL" id="BFAA01046431">
    <property type="protein sequence ID" value="GCB83505.1"/>
    <property type="molecule type" value="Genomic_DNA"/>
</dbReference>
<evidence type="ECO:0000313" key="4">
    <source>
        <dbReference type="Proteomes" id="UP000288216"/>
    </source>
</evidence>
<sequence>GTSPHAVSNVTVRPDVLGINVTWDPGFDGGHSQQFTVWFRQITNGPHDWIIRMVPADNCSLWVGGLWPDTEYQFSVLAQSERGSGPFSQIVNVRTLSVAMVTAAPATVWPSLLLPPWDLKANRTASGILLYWAPPPPPSRLPLGYMLEFREGGSWAVLQNEIPARQHQMVLKGLVKDVSYQLRMISRNEKLVSEPSEIVNVSTAGNKMQDSGMGMREVGVI</sequence>